<proteinExistence type="predicted"/>
<protein>
    <recommendedName>
        <fullName evidence="4">Short subunit dehydrogenase</fullName>
    </recommendedName>
</protein>
<dbReference type="Proteomes" id="UP000295573">
    <property type="component" value="Unassembled WGS sequence"/>
</dbReference>
<accession>A0A4R2IF78</accession>
<dbReference type="AlphaFoldDB" id="A0A4R2IF78"/>
<evidence type="ECO:0000313" key="2">
    <source>
        <dbReference type="EMBL" id="TCO42469.1"/>
    </source>
</evidence>
<feature type="region of interest" description="Disordered" evidence="1">
    <location>
        <begin position="1"/>
        <end position="22"/>
    </location>
</feature>
<organism evidence="2 3">
    <name type="scientific">Kribbella antiqua</name>
    <dbReference type="NCBI Taxonomy" id="2512217"/>
    <lineage>
        <taxon>Bacteria</taxon>
        <taxon>Bacillati</taxon>
        <taxon>Actinomycetota</taxon>
        <taxon>Actinomycetes</taxon>
        <taxon>Propionibacteriales</taxon>
        <taxon>Kribbellaceae</taxon>
        <taxon>Kribbella</taxon>
    </lineage>
</organism>
<keyword evidence="3" id="KW-1185">Reference proteome</keyword>
<evidence type="ECO:0000256" key="1">
    <source>
        <dbReference type="SAM" id="MobiDB-lite"/>
    </source>
</evidence>
<sequence length="46" mass="4756">MEPEPDYGEGTHRGAGKLTGRRALITGGDSGIGRAVALAFARDART</sequence>
<dbReference type="Gene3D" id="3.40.50.720">
    <property type="entry name" value="NAD(P)-binding Rossmann-like Domain"/>
    <property type="match status" value="1"/>
</dbReference>
<comment type="caution">
    <text evidence="2">The sequence shown here is derived from an EMBL/GenBank/DDBJ whole genome shotgun (WGS) entry which is preliminary data.</text>
</comment>
<dbReference type="EMBL" id="SLWR01000013">
    <property type="protein sequence ID" value="TCO42469.1"/>
    <property type="molecule type" value="Genomic_DNA"/>
</dbReference>
<dbReference type="SUPFAM" id="SSF51735">
    <property type="entry name" value="NAD(P)-binding Rossmann-fold domains"/>
    <property type="match status" value="1"/>
</dbReference>
<name>A0A4R2IF78_9ACTN</name>
<evidence type="ECO:0008006" key="4">
    <source>
        <dbReference type="Google" id="ProtNLM"/>
    </source>
</evidence>
<gene>
    <name evidence="2" type="ORF">EV646_11391</name>
</gene>
<evidence type="ECO:0000313" key="3">
    <source>
        <dbReference type="Proteomes" id="UP000295573"/>
    </source>
</evidence>
<reference evidence="2 3" key="1">
    <citation type="journal article" date="2015" name="Stand. Genomic Sci.">
        <title>Genomic Encyclopedia of Bacterial and Archaeal Type Strains, Phase III: the genomes of soil and plant-associated and newly described type strains.</title>
        <authorList>
            <person name="Whitman W.B."/>
            <person name="Woyke T."/>
            <person name="Klenk H.P."/>
            <person name="Zhou Y."/>
            <person name="Lilburn T.G."/>
            <person name="Beck B.J."/>
            <person name="De Vos P."/>
            <person name="Vandamme P."/>
            <person name="Eisen J.A."/>
            <person name="Garrity G."/>
            <person name="Hugenholtz P."/>
            <person name="Kyrpides N.C."/>
        </authorList>
    </citation>
    <scope>NUCLEOTIDE SEQUENCE [LARGE SCALE GENOMIC DNA]</scope>
    <source>
        <strain evidence="2 3">VKM Ac-2541</strain>
    </source>
</reference>
<dbReference type="InterPro" id="IPR036291">
    <property type="entry name" value="NAD(P)-bd_dom_sf"/>
</dbReference>